<name>A0AAV9GW72_9PEZI</name>
<evidence type="ECO:0000313" key="5">
    <source>
        <dbReference type="EMBL" id="KAK4452553.1"/>
    </source>
</evidence>
<dbReference type="GO" id="GO:0016614">
    <property type="term" value="F:oxidoreductase activity, acting on CH-OH group of donors"/>
    <property type="evidence" value="ECO:0007669"/>
    <property type="project" value="InterPro"/>
</dbReference>
<dbReference type="InterPro" id="IPR007867">
    <property type="entry name" value="GMC_OxRtase_C"/>
</dbReference>
<dbReference type="PIRSF" id="PIRSF000137">
    <property type="entry name" value="Alcohol_oxidase"/>
    <property type="match status" value="1"/>
</dbReference>
<comment type="cofactor">
    <cofactor evidence="2">
        <name>FAD</name>
        <dbReference type="ChEBI" id="CHEBI:57692"/>
    </cofactor>
</comment>
<dbReference type="Gene3D" id="3.30.560.10">
    <property type="entry name" value="Glucose Oxidase, domain 3"/>
    <property type="match status" value="1"/>
</dbReference>
<accession>A0AAV9GW72</accession>
<dbReference type="Proteomes" id="UP001321760">
    <property type="component" value="Unassembled WGS sequence"/>
</dbReference>
<comment type="caution">
    <text evidence="5">The sequence shown here is derived from an EMBL/GenBank/DDBJ whole genome shotgun (WGS) entry which is preliminary data.</text>
</comment>
<comment type="similarity">
    <text evidence="1">Belongs to the GMC oxidoreductase family.</text>
</comment>
<proteinExistence type="inferred from homology"/>
<dbReference type="EMBL" id="MU865923">
    <property type="protein sequence ID" value="KAK4452553.1"/>
    <property type="molecule type" value="Genomic_DNA"/>
</dbReference>
<dbReference type="InterPro" id="IPR000172">
    <property type="entry name" value="GMC_OxRdtase_N"/>
</dbReference>
<protein>
    <submittedName>
        <fullName evidence="5">GMC oxidoreductase</fullName>
    </submittedName>
</protein>
<organism evidence="5 6">
    <name type="scientific">Podospora aff. communis PSN243</name>
    <dbReference type="NCBI Taxonomy" id="3040156"/>
    <lineage>
        <taxon>Eukaryota</taxon>
        <taxon>Fungi</taxon>
        <taxon>Dikarya</taxon>
        <taxon>Ascomycota</taxon>
        <taxon>Pezizomycotina</taxon>
        <taxon>Sordariomycetes</taxon>
        <taxon>Sordariomycetidae</taxon>
        <taxon>Sordariales</taxon>
        <taxon>Podosporaceae</taxon>
        <taxon>Podospora</taxon>
    </lineage>
</organism>
<dbReference type="GO" id="GO:0044550">
    <property type="term" value="P:secondary metabolite biosynthetic process"/>
    <property type="evidence" value="ECO:0007669"/>
    <property type="project" value="TreeGrafter"/>
</dbReference>
<evidence type="ECO:0000256" key="2">
    <source>
        <dbReference type="PIRSR" id="PIRSR000137-2"/>
    </source>
</evidence>
<keyword evidence="6" id="KW-1185">Reference proteome</keyword>
<feature type="chain" id="PRO_5043317221" evidence="3">
    <location>
        <begin position="25"/>
        <end position="630"/>
    </location>
</feature>
<dbReference type="Gene3D" id="3.50.50.60">
    <property type="entry name" value="FAD/NAD(P)-binding domain"/>
    <property type="match status" value="1"/>
</dbReference>
<evidence type="ECO:0000259" key="4">
    <source>
        <dbReference type="PROSITE" id="PS00624"/>
    </source>
</evidence>
<evidence type="ECO:0000313" key="6">
    <source>
        <dbReference type="Proteomes" id="UP001321760"/>
    </source>
</evidence>
<dbReference type="Pfam" id="PF05199">
    <property type="entry name" value="GMC_oxred_C"/>
    <property type="match status" value="1"/>
</dbReference>
<dbReference type="PANTHER" id="PTHR11552">
    <property type="entry name" value="GLUCOSE-METHANOL-CHOLINE GMC OXIDOREDUCTASE"/>
    <property type="match status" value="1"/>
</dbReference>
<evidence type="ECO:0000256" key="1">
    <source>
        <dbReference type="ARBA" id="ARBA00010790"/>
    </source>
</evidence>
<dbReference type="InterPro" id="IPR012132">
    <property type="entry name" value="GMC_OxRdtase"/>
</dbReference>
<keyword evidence="2" id="KW-0285">Flavoprotein</keyword>
<reference evidence="5" key="2">
    <citation type="submission" date="2023-05" db="EMBL/GenBank/DDBJ databases">
        <authorList>
            <consortium name="Lawrence Berkeley National Laboratory"/>
            <person name="Steindorff A."/>
            <person name="Hensen N."/>
            <person name="Bonometti L."/>
            <person name="Westerberg I."/>
            <person name="Brannstrom I.O."/>
            <person name="Guillou S."/>
            <person name="Cros-Aarteil S."/>
            <person name="Calhoun S."/>
            <person name="Haridas S."/>
            <person name="Kuo A."/>
            <person name="Mondo S."/>
            <person name="Pangilinan J."/>
            <person name="Riley R."/>
            <person name="Labutti K."/>
            <person name="Andreopoulos B."/>
            <person name="Lipzen A."/>
            <person name="Chen C."/>
            <person name="Yanf M."/>
            <person name="Daum C."/>
            <person name="Ng V."/>
            <person name="Clum A."/>
            <person name="Ohm R."/>
            <person name="Martin F."/>
            <person name="Silar P."/>
            <person name="Natvig D."/>
            <person name="Lalanne C."/>
            <person name="Gautier V."/>
            <person name="Ament-Velasquez S.L."/>
            <person name="Kruys A."/>
            <person name="Hutchinson M.I."/>
            <person name="Powell A.J."/>
            <person name="Barry K."/>
            <person name="Miller A.N."/>
            <person name="Grigoriev I.V."/>
            <person name="Debuchy R."/>
            <person name="Gladieux P."/>
            <person name="Thoren M.H."/>
            <person name="Johannesson H."/>
        </authorList>
    </citation>
    <scope>NUCLEOTIDE SEQUENCE</scope>
    <source>
        <strain evidence="5">PSN243</strain>
    </source>
</reference>
<feature type="binding site" evidence="2">
    <location>
        <position position="117"/>
    </location>
    <ligand>
        <name>FAD</name>
        <dbReference type="ChEBI" id="CHEBI:57692"/>
    </ligand>
</feature>
<dbReference type="InterPro" id="IPR036188">
    <property type="entry name" value="FAD/NAD-bd_sf"/>
</dbReference>
<gene>
    <name evidence="5" type="ORF">QBC34DRAFT_345529</name>
</gene>
<reference evidence="5" key="1">
    <citation type="journal article" date="2023" name="Mol. Phylogenet. Evol.">
        <title>Genome-scale phylogeny and comparative genomics of the fungal order Sordariales.</title>
        <authorList>
            <person name="Hensen N."/>
            <person name="Bonometti L."/>
            <person name="Westerberg I."/>
            <person name="Brannstrom I.O."/>
            <person name="Guillou S."/>
            <person name="Cros-Aarteil S."/>
            <person name="Calhoun S."/>
            <person name="Haridas S."/>
            <person name="Kuo A."/>
            <person name="Mondo S."/>
            <person name="Pangilinan J."/>
            <person name="Riley R."/>
            <person name="LaButti K."/>
            <person name="Andreopoulos B."/>
            <person name="Lipzen A."/>
            <person name="Chen C."/>
            <person name="Yan M."/>
            <person name="Daum C."/>
            <person name="Ng V."/>
            <person name="Clum A."/>
            <person name="Steindorff A."/>
            <person name="Ohm R.A."/>
            <person name="Martin F."/>
            <person name="Silar P."/>
            <person name="Natvig D.O."/>
            <person name="Lalanne C."/>
            <person name="Gautier V."/>
            <person name="Ament-Velasquez S.L."/>
            <person name="Kruys A."/>
            <person name="Hutchinson M.I."/>
            <person name="Powell A.J."/>
            <person name="Barry K."/>
            <person name="Miller A.N."/>
            <person name="Grigoriev I.V."/>
            <person name="Debuchy R."/>
            <person name="Gladieux P."/>
            <person name="Hiltunen Thoren M."/>
            <person name="Johannesson H."/>
        </authorList>
    </citation>
    <scope>NUCLEOTIDE SEQUENCE</scope>
    <source>
        <strain evidence="5">PSN243</strain>
    </source>
</reference>
<dbReference type="GO" id="GO:0050660">
    <property type="term" value="F:flavin adenine dinucleotide binding"/>
    <property type="evidence" value="ECO:0007669"/>
    <property type="project" value="InterPro"/>
</dbReference>
<sequence>MRAAGATAHLLFFWGLLKSGQVGAEETDGDQARSNGPDTYDYIIVGAGISGLVVANRLTEDRKTSVLVIERGYFNDKPQAVVPYYANELDTSVLISPVSAPNERLNNSTSEVAVAAVVGGGSVVNGMGYNRGSKEDYDGWEALGNPGWSWDGLLPYFRKSTTFDAPPADAAAQWNISWDSSAYRNGPLRTHIPGFQYPDIAAFWDAFRNEPGVSTPPGANTGIGTGAFWTPSTIDARDMTRSTARKAYYDPVNATRPNLHLLTGQTATEILFAGNSLVAKGVRIMSRANGNTRDVYAKKEVILAAGAVQTPQLLQVSGIGPESVLRAAGIKVKKNMPAVGANFQDHATALMIFGLSNQTFPNPDTITSNATYNATVWDEYLTNKTGPIAAASATTILYFSRPQLDSAAGASALVGRLLSQNAAQYLPGVYRSSAALLRGFEAQRNILAKQFNSSSAAIVAHPFRGNGFTPAPLLKPLSRGTVTLNPSDPHGLPIVQFNTLMNPVDGENVIAIVKRVRRFWQNPKLAHLSPIEFAPGLQFQTEEEILAALTGNQLIFWPSLAHPAGTCAMMPERLGGCVAPDLKVHGVRGLRIVDASVFPLIPGAALQATVYAVAEKAADLIRGRASASAN</sequence>
<dbReference type="Pfam" id="PF00732">
    <property type="entry name" value="GMC_oxred_N"/>
    <property type="match status" value="1"/>
</dbReference>
<keyword evidence="3" id="KW-0732">Signal</keyword>
<dbReference type="SUPFAM" id="SSF54373">
    <property type="entry name" value="FAD-linked reductases, C-terminal domain"/>
    <property type="match status" value="1"/>
</dbReference>
<dbReference type="AlphaFoldDB" id="A0AAV9GW72"/>
<feature type="signal peptide" evidence="3">
    <location>
        <begin position="1"/>
        <end position="24"/>
    </location>
</feature>
<dbReference type="SUPFAM" id="SSF51905">
    <property type="entry name" value="FAD/NAD(P)-binding domain"/>
    <property type="match status" value="1"/>
</dbReference>
<feature type="domain" description="Glucose-methanol-choline oxidoreductase N-terminal" evidence="4">
    <location>
        <begin position="306"/>
        <end position="320"/>
    </location>
</feature>
<keyword evidence="2" id="KW-0274">FAD</keyword>
<dbReference type="PANTHER" id="PTHR11552:SF115">
    <property type="entry name" value="DEHYDROGENASE XPTC-RELATED"/>
    <property type="match status" value="1"/>
</dbReference>
<evidence type="ECO:0000256" key="3">
    <source>
        <dbReference type="SAM" id="SignalP"/>
    </source>
</evidence>
<dbReference type="PROSITE" id="PS00624">
    <property type="entry name" value="GMC_OXRED_2"/>
    <property type="match status" value="1"/>
</dbReference>